<dbReference type="Proteomes" id="UP000812287">
    <property type="component" value="Unassembled WGS sequence"/>
</dbReference>
<gene>
    <name evidence="1" type="ORF">BT62DRAFT_917574</name>
</gene>
<keyword evidence="2" id="KW-1185">Reference proteome</keyword>
<evidence type="ECO:0000313" key="2">
    <source>
        <dbReference type="Proteomes" id="UP000812287"/>
    </source>
</evidence>
<dbReference type="GeneID" id="66106347"/>
<dbReference type="EMBL" id="MU250527">
    <property type="protein sequence ID" value="KAG7450040.1"/>
    <property type="molecule type" value="Genomic_DNA"/>
</dbReference>
<organism evidence="1 2">
    <name type="scientific">Guyanagaster necrorhizus</name>
    <dbReference type="NCBI Taxonomy" id="856835"/>
    <lineage>
        <taxon>Eukaryota</taxon>
        <taxon>Fungi</taxon>
        <taxon>Dikarya</taxon>
        <taxon>Basidiomycota</taxon>
        <taxon>Agaricomycotina</taxon>
        <taxon>Agaricomycetes</taxon>
        <taxon>Agaricomycetidae</taxon>
        <taxon>Agaricales</taxon>
        <taxon>Marasmiineae</taxon>
        <taxon>Physalacriaceae</taxon>
        <taxon>Guyanagaster</taxon>
    </lineage>
</organism>
<name>A0A9P7W0B5_9AGAR</name>
<sequence>MTWFNLDYAKYSFNMWLRGLAHNAFNSSKLELYIGCLGINDYLVDLQLLQMLKLITIYESEIIWCDIGGPNKVLEFASEFYNNAPANDCLDWLVLITCLTECRAVPDFET</sequence>
<protein>
    <submittedName>
        <fullName evidence="1">Uncharacterized protein</fullName>
    </submittedName>
</protein>
<dbReference type="OrthoDB" id="6039950at2759"/>
<comment type="caution">
    <text evidence="1">The sequence shown here is derived from an EMBL/GenBank/DDBJ whole genome shotgun (WGS) entry which is preliminary data.</text>
</comment>
<reference evidence="1" key="1">
    <citation type="submission" date="2020-11" db="EMBL/GenBank/DDBJ databases">
        <title>Adaptations for nitrogen fixation in a non-lichenized fungal sporocarp promotes dispersal by wood-feeding termites.</title>
        <authorList>
            <consortium name="DOE Joint Genome Institute"/>
            <person name="Koch R.A."/>
            <person name="Yoon G."/>
            <person name="Arayal U."/>
            <person name="Lail K."/>
            <person name="Amirebrahimi M."/>
            <person name="Labutti K."/>
            <person name="Lipzen A."/>
            <person name="Riley R."/>
            <person name="Barry K."/>
            <person name="Henrissat B."/>
            <person name="Grigoriev I.V."/>
            <person name="Herr J.R."/>
            <person name="Aime M.C."/>
        </authorList>
    </citation>
    <scope>NUCLEOTIDE SEQUENCE</scope>
    <source>
        <strain evidence="1">MCA 3950</strain>
    </source>
</reference>
<dbReference type="RefSeq" id="XP_043043540.1">
    <property type="nucleotide sequence ID" value="XM_043184050.1"/>
</dbReference>
<accession>A0A9P7W0B5</accession>
<proteinExistence type="predicted"/>
<evidence type="ECO:0000313" key="1">
    <source>
        <dbReference type="EMBL" id="KAG7450040.1"/>
    </source>
</evidence>
<dbReference type="AlphaFoldDB" id="A0A9P7W0B5"/>